<evidence type="ECO:0000256" key="1">
    <source>
        <dbReference type="SAM" id="MobiDB-lite"/>
    </source>
</evidence>
<dbReference type="OrthoDB" id="10250354at2759"/>
<evidence type="ECO:0000256" key="2">
    <source>
        <dbReference type="SAM" id="Phobius"/>
    </source>
</evidence>
<protein>
    <submittedName>
        <fullName evidence="3">Uncharacterized protein</fullName>
    </submittedName>
</protein>
<feature type="region of interest" description="Disordered" evidence="1">
    <location>
        <begin position="299"/>
        <end position="323"/>
    </location>
</feature>
<feature type="transmembrane region" description="Helical" evidence="2">
    <location>
        <begin position="198"/>
        <end position="217"/>
    </location>
</feature>
<dbReference type="EMBL" id="JH921432">
    <property type="protein sequence ID" value="EKD18761.1"/>
    <property type="molecule type" value="Genomic_DNA"/>
</dbReference>
<feature type="transmembrane region" description="Helical" evidence="2">
    <location>
        <begin position="229"/>
        <end position="251"/>
    </location>
</feature>
<reference evidence="3 4" key="1">
    <citation type="journal article" date="2012" name="BMC Genomics">
        <title>Sequencing the genome of Marssonina brunnea reveals fungus-poplar co-evolution.</title>
        <authorList>
            <person name="Zhu S."/>
            <person name="Cao Y.-Z."/>
            <person name="Jiang C."/>
            <person name="Tan B.-Y."/>
            <person name="Wang Z."/>
            <person name="Feng S."/>
            <person name="Zhang L."/>
            <person name="Su X.-H."/>
            <person name="Brejova B."/>
            <person name="Vinar T."/>
            <person name="Xu M."/>
            <person name="Wang M.-X."/>
            <person name="Zhang S.-G."/>
            <person name="Huang M.-R."/>
            <person name="Wu R."/>
            <person name="Zhou Y."/>
        </authorList>
    </citation>
    <scope>NUCLEOTIDE SEQUENCE [LARGE SCALE GENOMIC DNA]</scope>
    <source>
        <strain evidence="3 4">MB_m1</strain>
    </source>
</reference>
<gene>
    <name evidence="3" type="ORF">MBM_03003</name>
</gene>
<keyword evidence="2" id="KW-0472">Membrane</keyword>
<proteinExistence type="predicted"/>
<dbReference type="Proteomes" id="UP000006753">
    <property type="component" value="Unassembled WGS sequence"/>
</dbReference>
<feature type="transmembrane region" description="Helical" evidence="2">
    <location>
        <begin position="142"/>
        <end position="165"/>
    </location>
</feature>
<sequence>MSARPLRRPGTLHTIYLRGNHCVLQKTCATPPSGQKPGAQFNRKAYEILSGPVRKRNYDLQSAGRRGGGLWHETDSRNNHYHAQHHQRHYADPLDEEDEEDELARILYEEFMRREIERRTKAAHELRDTIQRRLHRSHLWALLWKSTFWLVSVRLAYHMVMFAQYMVSGPFFIWGLRAVQVGVFYQAALLMSERGLSWKSAVILGYTMGAYFLFIRVRDRSPSAFIRFFMQWTYIAVTSSVGGFGYAWLVYDPVTSKTENQKFHGIPSEEVFKRPEGISNRCGKNMRITALEARERTRARGGLDGARRSRLGSRAVDPNGDTT</sequence>
<evidence type="ECO:0000313" key="3">
    <source>
        <dbReference type="EMBL" id="EKD18761.1"/>
    </source>
</evidence>
<dbReference type="KEGG" id="mbe:MBM_03003"/>
<keyword evidence="2" id="KW-1133">Transmembrane helix</keyword>
<accession>K1X0Q6</accession>
<dbReference type="AlphaFoldDB" id="K1X0Q6"/>
<organism evidence="3 4">
    <name type="scientific">Marssonina brunnea f. sp. multigermtubi (strain MB_m1)</name>
    <name type="common">Marssonina leaf spot fungus</name>
    <dbReference type="NCBI Taxonomy" id="1072389"/>
    <lineage>
        <taxon>Eukaryota</taxon>
        <taxon>Fungi</taxon>
        <taxon>Dikarya</taxon>
        <taxon>Ascomycota</taxon>
        <taxon>Pezizomycotina</taxon>
        <taxon>Leotiomycetes</taxon>
        <taxon>Helotiales</taxon>
        <taxon>Drepanopezizaceae</taxon>
        <taxon>Drepanopeziza</taxon>
    </lineage>
</organism>
<keyword evidence="2" id="KW-0812">Transmembrane</keyword>
<evidence type="ECO:0000313" key="4">
    <source>
        <dbReference type="Proteomes" id="UP000006753"/>
    </source>
</evidence>
<keyword evidence="4" id="KW-1185">Reference proteome</keyword>
<dbReference type="InParanoid" id="K1X0Q6"/>
<name>K1X0Q6_MARBU</name>
<dbReference type="HOGENOM" id="CLU_860736_0_0_1"/>